<dbReference type="AlphaFoldDB" id="A0A3M7C6G4"/>
<evidence type="ECO:0000313" key="3">
    <source>
        <dbReference type="EMBL" id="RMY47692.1"/>
    </source>
</evidence>
<keyword evidence="2" id="KW-0812">Transmembrane</keyword>
<name>A0A3M7C6G4_HORWE</name>
<proteinExistence type="predicted"/>
<keyword evidence="2" id="KW-1133">Transmembrane helix</keyword>
<reference evidence="3 4" key="1">
    <citation type="journal article" date="2018" name="BMC Genomics">
        <title>Genomic evidence for intraspecific hybridization in a clonal and extremely halotolerant yeast.</title>
        <authorList>
            <person name="Gostincar C."/>
            <person name="Stajich J.E."/>
            <person name="Zupancic J."/>
            <person name="Zalar P."/>
            <person name="Gunde-Cimerman N."/>
        </authorList>
    </citation>
    <scope>NUCLEOTIDE SEQUENCE [LARGE SCALE GENOMIC DNA]</scope>
    <source>
        <strain evidence="3 4">EXF-10513</strain>
    </source>
</reference>
<evidence type="ECO:0000256" key="2">
    <source>
        <dbReference type="SAM" id="Phobius"/>
    </source>
</evidence>
<accession>A0A3M7C6G4</accession>
<feature type="compositionally biased region" description="Basic residues" evidence="1">
    <location>
        <begin position="199"/>
        <end position="213"/>
    </location>
</feature>
<dbReference type="VEuPathDB" id="FungiDB:BTJ68_07866"/>
<dbReference type="Proteomes" id="UP000269539">
    <property type="component" value="Unassembled WGS sequence"/>
</dbReference>
<organism evidence="3 4">
    <name type="scientific">Hortaea werneckii</name>
    <name type="common">Black yeast</name>
    <name type="synonym">Cladosporium werneckii</name>
    <dbReference type="NCBI Taxonomy" id="91943"/>
    <lineage>
        <taxon>Eukaryota</taxon>
        <taxon>Fungi</taxon>
        <taxon>Dikarya</taxon>
        <taxon>Ascomycota</taxon>
        <taxon>Pezizomycotina</taxon>
        <taxon>Dothideomycetes</taxon>
        <taxon>Dothideomycetidae</taxon>
        <taxon>Mycosphaerellales</taxon>
        <taxon>Teratosphaeriaceae</taxon>
        <taxon>Hortaea</taxon>
    </lineage>
</organism>
<dbReference type="InterPro" id="IPR035213">
    <property type="entry name" value="DUF5321"/>
</dbReference>
<gene>
    <name evidence="3" type="ORF">D0864_15023</name>
</gene>
<dbReference type="EMBL" id="QWIO01003046">
    <property type="protein sequence ID" value="RMY47692.1"/>
    <property type="molecule type" value="Genomic_DNA"/>
</dbReference>
<feature type="region of interest" description="Disordered" evidence="1">
    <location>
        <begin position="352"/>
        <end position="391"/>
    </location>
</feature>
<comment type="caution">
    <text evidence="3">The sequence shown here is derived from an EMBL/GenBank/DDBJ whole genome shotgun (WGS) entry which is preliminary data.</text>
</comment>
<feature type="compositionally biased region" description="Basic and acidic residues" evidence="1">
    <location>
        <begin position="360"/>
        <end position="391"/>
    </location>
</feature>
<feature type="compositionally biased region" description="Polar residues" evidence="1">
    <location>
        <begin position="64"/>
        <end position="84"/>
    </location>
</feature>
<sequence length="391" mass="42990">TEDSDEAGKQASKRRSNQETDAVPGAEVDGDTEMANAGENVDESVIHLNVVGRAATVPVHHDQQTPASKATSCTSSSHGQATNKTSDKPTEPLSPPISTDSHGHPVPTTHAHVDEDPTDVFANGGVPWYLEPFDPEGTTVHDERYTGRAVLRDMSEELSDMDEDTLTELAVNGVEATPNGKETPAKGDPVQPPETTQQQKKKTPARKKARMSRRQFATSPSLRFDDIRSNESRLPRIASPSLWSSLIPRAFRRSSLEELEAQSAAQNAKPKEWNPYTIFILLAIVVGSNAINTLALRNEMLNYNRKTDAKLELLREVVQRVKDGEDVDVKKMLGTGDAQAEKEWEEVMRDLESTDALAEGQKRREAKRAAKAEERKAQEKEKLAAKGRDAA</sequence>
<feature type="region of interest" description="Disordered" evidence="1">
    <location>
        <begin position="56"/>
        <end position="119"/>
    </location>
</feature>
<evidence type="ECO:0000313" key="4">
    <source>
        <dbReference type="Proteomes" id="UP000269539"/>
    </source>
</evidence>
<dbReference type="Pfam" id="PF17254">
    <property type="entry name" value="DUF5321"/>
    <property type="match status" value="1"/>
</dbReference>
<feature type="non-terminal residue" evidence="3">
    <location>
        <position position="1"/>
    </location>
</feature>
<protein>
    <submittedName>
        <fullName evidence="3">Uncharacterized protein</fullName>
    </submittedName>
</protein>
<feature type="region of interest" description="Disordered" evidence="1">
    <location>
        <begin position="173"/>
        <end position="221"/>
    </location>
</feature>
<feature type="transmembrane region" description="Helical" evidence="2">
    <location>
        <begin position="276"/>
        <end position="296"/>
    </location>
</feature>
<keyword evidence="2" id="KW-0472">Membrane</keyword>
<feature type="region of interest" description="Disordered" evidence="1">
    <location>
        <begin position="1"/>
        <end position="41"/>
    </location>
</feature>
<evidence type="ECO:0000256" key="1">
    <source>
        <dbReference type="SAM" id="MobiDB-lite"/>
    </source>
</evidence>